<dbReference type="EMBL" id="PGOL01017836">
    <property type="protein sequence ID" value="PKI30954.1"/>
    <property type="molecule type" value="Genomic_DNA"/>
</dbReference>
<organism evidence="1 2">
    <name type="scientific">Punica granatum</name>
    <name type="common">Pomegranate</name>
    <dbReference type="NCBI Taxonomy" id="22663"/>
    <lineage>
        <taxon>Eukaryota</taxon>
        <taxon>Viridiplantae</taxon>
        <taxon>Streptophyta</taxon>
        <taxon>Embryophyta</taxon>
        <taxon>Tracheophyta</taxon>
        <taxon>Spermatophyta</taxon>
        <taxon>Magnoliopsida</taxon>
        <taxon>eudicotyledons</taxon>
        <taxon>Gunneridae</taxon>
        <taxon>Pentapetalae</taxon>
        <taxon>rosids</taxon>
        <taxon>malvids</taxon>
        <taxon>Myrtales</taxon>
        <taxon>Lythraceae</taxon>
        <taxon>Punica</taxon>
    </lineage>
</organism>
<evidence type="ECO:0000313" key="2">
    <source>
        <dbReference type="Proteomes" id="UP000233551"/>
    </source>
</evidence>
<reference evidence="1 2" key="1">
    <citation type="submission" date="2017-11" db="EMBL/GenBank/DDBJ databases">
        <title>De-novo sequencing of pomegranate (Punica granatum L.) genome.</title>
        <authorList>
            <person name="Akparov Z."/>
            <person name="Amiraslanov A."/>
            <person name="Hajiyeva S."/>
            <person name="Abbasov M."/>
            <person name="Kaur K."/>
            <person name="Hamwieh A."/>
            <person name="Solovyev V."/>
            <person name="Salamov A."/>
            <person name="Braich B."/>
            <person name="Kosarev P."/>
            <person name="Mahmoud A."/>
            <person name="Hajiyev E."/>
            <person name="Babayeva S."/>
            <person name="Izzatullayeva V."/>
            <person name="Mammadov A."/>
            <person name="Mammadov A."/>
            <person name="Sharifova S."/>
            <person name="Ojaghi J."/>
            <person name="Eynullazada K."/>
            <person name="Bayramov B."/>
            <person name="Abdulazimova A."/>
            <person name="Shahmuradov I."/>
        </authorList>
    </citation>
    <scope>NUCLEOTIDE SEQUENCE [LARGE SCALE GENOMIC DNA]</scope>
    <source>
        <strain evidence="2">cv. AG2017</strain>
        <tissue evidence="1">Leaf</tissue>
    </source>
</reference>
<sequence>MARFICGLNREIANVAELQHYVEIDDVVHMAMKVERRLKRGGRTSSK</sequence>
<keyword evidence="2" id="KW-1185">Reference proteome</keyword>
<dbReference type="Proteomes" id="UP000233551">
    <property type="component" value="Unassembled WGS sequence"/>
</dbReference>
<dbReference type="PANTHER" id="PTHR35046">
    <property type="entry name" value="ZINC KNUCKLE (CCHC-TYPE) FAMILY PROTEIN"/>
    <property type="match status" value="1"/>
</dbReference>
<accession>A0A2I0HGY3</accession>
<dbReference type="AlphaFoldDB" id="A0A2I0HGY3"/>
<gene>
    <name evidence="1" type="ORF">CRG98_048655</name>
</gene>
<protein>
    <submittedName>
        <fullName evidence="1">Uncharacterized protein</fullName>
    </submittedName>
</protein>
<dbReference type="PANTHER" id="PTHR35046:SF9">
    <property type="entry name" value="RNA-DIRECTED DNA POLYMERASE"/>
    <property type="match status" value="1"/>
</dbReference>
<proteinExistence type="predicted"/>
<evidence type="ECO:0000313" key="1">
    <source>
        <dbReference type="EMBL" id="PKI30954.1"/>
    </source>
</evidence>
<feature type="non-terminal residue" evidence="1">
    <location>
        <position position="47"/>
    </location>
</feature>
<name>A0A2I0HGY3_PUNGR</name>
<comment type="caution">
    <text evidence="1">The sequence shown here is derived from an EMBL/GenBank/DDBJ whole genome shotgun (WGS) entry which is preliminary data.</text>
</comment>